<dbReference type="SUPFAM" id="SSF46565">
    <property type="entry name" value="Chaperone J-domain"/>
    <property type="match status" value="1"/>
</dbReference>
<keyword evidence="1" id="KW-0479">Metal-binding</keyword>
<dbReference type="Pfam" id="PF00226">
    <property type="entry name" value="DnaJ"/>
    <property type="match status" value="1"/>
</dbReference>
<gene>
    <name evidence="7" type="ORF">UR35_C0011G0007</name>
</gene>
<evidence type="ECO:0000259" key="6">
    <source>
        <dbReference type="PROSITE" id="PS50076"/>
    </source>
</evidence>
<dbReference type="Gene3D" id="2.60.260.20">
    <property type="entry name" value="Urease metallochaperone UreE, N-terminal domain"/>
    <property type="match status" value="2"/>
</dbReference>
<sequence length="296" mass="32873">MSTKNDYYDLLGVTKTSSGQEIKNAYRKKALEWHPDRHQGTDKEEAERKFKEINEAYQVLSDSSKKSAYDNYGHDAFSPGGMGSRGGGNPFAGGGPFGSAQGAPFTYTWSSGSSSPFGNADFGDPFDIFESFFGGGSPFRQQRQIPRYSVRLEFMEAVNGVEKEFDIEGTRRKIKIPPGVDEGTKINFGDFTLSVNVAPHEFFERDGDDIYINVTIPYSMAVMGGTIKVPTIDDEIKIKIREGTGSGTMIRLKGKGAPNPHHRQKGDQYVKLNILVPEKMTRTQKRIIDDLKEEGL</sequence>
<evidence type="ECO:0000313" key="8">
    <source>
        <dbReference type="Proteomes" id="UP000034778"/>
    </source>
</evidence>
<keyword evidence="3" id="KW-0863">Zinc-finger</keyword>
<comment type="caution">
    <text evidence="7">The sequence shown here is derived from an EMBL/GenBank/DDBJ whole genome shotgun (WGS) entry which is preliminary data.</text>
</comment>
<dbReference type="InterPro" id="IPR002939">
    <property type="entry name" value="DnaJ_C"/>
</dbReference>
<dbReference type="InterPro" id="IPR008971">
    <property type="entry name" value="HSP40/DnaJ_pept-bd"/>
</dbReference>
<protein>
    <submittedName>
        <fullName evidence="7">Chaperone protein DnaJ</fullName>
    </submittedName>
</protein>
<dbReference type="CDD" id="cd10747">
    <property type="entry name" value="DnaJ_C"/>
    <property type="match status" value="1"/>
</dbReference>
<dbReference type="EMBL" id="LBOW01000011">
    <property type="protein sequence ID" value="KKP44121.1"/>
    <property type="molecule type" value="Genomic_DNA"/>
</dbReference>
<evidence type="ECO:0000256" key="3">
    <source>
        <dbReference type="ARBA" id="ARBA00022771"/>
    </source>
</evidence>
<reference evidence="7 8" key="1">
    <citation type="journal article" date="2015" name="Nature">
        <title>rRNA introns, odd ribosomes, and small enigmatic genomes across a large radiation of phyla.</title>
        <authorList>
            <person name="Brown C.T."/>
            <person name="Hug L.A."/>
            <person name="Thomas B.C."/>
            <person name="Sharon I."/>
            <person name="Castelle C.J."/>
            <person name="Singh A."/>
            <person name="Wilkins M.J."/>
            <person name="Williams K.H."/>
            <person name="Banfield J.F."/>
        </authorList>
    </citation>
    <scope>NUCLEOTIDE SEQUENCE [LARGE SCALE GENOMIC DNA]</scope>
</reference>
<proteinExistence type="predicted"/>
<dbReference type="SMART" id="SM00271">
    <property type="entry name" value="DnaJ"/>
    <property type="match status" value="1"/>
</dbReference>
<evidence type="ECO:0000256" key="1">
    <source>
        <dbReference type="ARBA" id="ARBA00022723"/>
    </source>
</evidence>
<dbReference type="InterPro" id="IPR001623">
    <property type="entry name" value="DnaJ_domain"/>
</dbReference>
<organism evidence="7 8">
    <name type="scientific">Candidatus Woesebacteria bacterium GW2011_GWB1_33_22</name>
    <dbReference type="NCBI Taxonomy" id="1618566"/>
    <lineage>
        <taxon>Bacteria</taxon>
        <taxon>Candidatus Woeseibacteriota</taxon>
    </lineage>
</organism>
<dbReference type="GO" id="GO:0042026">
    <property type="term" value="P:protein refolding"/>
    <property type="evidence" value="ECO:0007669"/>
    <property type="project" value="TreeGrafter"/>
</dbReference>
<dbReference type="FunFam" id="2.60.260.20:FF:000005">
    <property type="entry name" value="Chaperone protein dnaJ 1, mitochondrial"/>
    <property type="match status" value="1"/>
</dbReference>
<evidence type="ECO:0000256" key="4">
    <source>
        <dbReference type="ARBA" id="ARBA00022833"/>
    </source>
</evidence>
<dbReference type="PANTHER" id="PTHR43096:SF48">
    <property type="entry name" value="CHAPERONE PROTEIN DNAJ"/>
    <property type="match status" value="1"/>
</dbReference>
<feature type="domain" description="J" evidence="6">
    <location>
        <begin position="6"/>
        <end position="73"/>
    </location>
</feature>
<evidence type="ECO:0000256" key="2">
    <source>
        <dbReference type="ARBA" id="ARBA00022737"/>
    </source>
</evidence>
<keyword evidence="2" id="KW-0677">Repeat</keyword>
<name>A0A0F9ZYX8_9BACT</name>
<dbReference type="PROSITE" id="PS00636">
    <property type="entry name" value="DNAJ_1"/>
    <property type="match status" value="1"/>
</dbReference>
<dbReference type="InterPro" id="IPR036869">
    <property type="entry name" value="J_dom_sf"/>
</dbReference>
<dbReference type="AlphaFoldDB" id="A0A0F9ZYX8"/>
<evidence type="ECO:0000256" key="5">
    <source>
        <dbReference type="ARBA" id="ARBA00023186"/>
    </source>
</evidence>
<accession>A0A0F9ZYX8</accession>
<dbReference type="PANTHER" id="PTHR43096">
    <property type="entry name" value="DNAJ HOMOLOG 1, MITOCHONDRIAL-RELATED"/>
    <property type="match status" value="1"/>
</dbReference>
<dbReference type="PATRIC" id="fig|1618566.3.peg.794"/>
<dbReference type="GO" id="GO:0005737">
    <property type="term" value="C:cytoplasm"/>
    <property type="evidence" value="ECO:0007669"/>
    <property type="project" value="TreeGrafter"/>
</dbReference>
<dbReference type="Proteomes" id="UP000034778">
    <property type="component" value="Unassembled WGS sequence"/>
</dbReference>
<keyword evidence="4" id="KW-0862">Zinc</keyword>
<dbReference type="PRINTS" id="PR00625">
    <property type="entry name" value="JDOMAIN"/>
</dbReference>
<dbReference type="PROSITE" id="PS50076">
    <property type="entry name" value="DNAJ_2"/>
    <property type="match status" value="1"/>
</dbReference>
<dbReference type="InterPro" id="IPR018253">
    <property type="entry name" value="DnaJ_domain_CS"/>
</dbReference>
<dbReference type="SUPFAM" id="SSF49493">
    <property type="entry name" value="HSP40/DnaJ peptide-binding domain"/>
    <property type="match status" value="2"/>
</dbReference>
<dbReference type="GO" id="GO:0008270">
    <property type="term" value="F:zinc ion binding"/>
    <property type="evidence" value="ECO:0007669"/>
    <property type="project" value="UniProtKB-KW"/>
</dbReference>
<dbReference type="STRING" id="1618566.UR35_C0011G0007"/>
<keyword evidence="5" id="KW-0143">Chaperone</keyword>
<evidence type="ECO:0000313" key="7">
    <source>
        <dbReference type="EMBL" id="KKP44121.1"/>
    </source>
</evidence>
<dbReference type="Gene3D" id="1.10.287.110">
    <property type="entry name" value="DnaJ domain"/>
    <property type="match status" value="1"/>
</dbReference>
<dbReference type="CDD" id="cd06257">
    <property type="entry name" value="DnaJ"/>
    <property type="match status" value="1"/>
</dbReference>
<dbReference type="GO" id="GO:0051082">
    <property type="term" value="F:unfolded protein binding"/>
    <property type="evidence" value="ECO:0007669"/>
    <property type="project" value="InterPro"/>
</dbReference>
<dbReference type="Pfam" id="PF01556">
    <property type="entry name" value="DnaJ_C"/>
    <property type="match status" value="1"/>
</dbReference>